<dbReference type="EC" id="3.5.2.9" evidence="1"/>
<evidence type="ECO:0000256" key="1">
    <source>
        <dbReference type="HAMAP-Rule" id="MF_00691"/>
    </source>
</evidence>
<name>H0UJ33_9BACT</name>
<dbReference type="GO" id="GO:0005975">
    <property type="term" value="P:carbohydrate metabolic process"/>
    <property type="evidence" value="ECO:0007669"/>
    <property type="project" value="InterPro"/>
</dbReference>
<comment type="subunit">
    <text evidence="1">Forms a complex composed of PxpA, PxpB and PxpC.</text>
</comment>
<dbReference type="GO" id="GO:0017168">
    <property type="term" value="F:5-oxoprolinase (ATP-hydrolyzing) activity"/>
    <property type="evidence" value="ECO:0007669"/>
    <property type="project" value="UniProtKB-UniRule"/>
</dbReference>
<dbReference type="HAMAP" id="MF_00691">
    <property type="entry name" value="PxpA"/>
    <property type="match status" value="1"/>
</dbReference>
<dbReference type="HOGENOM" id="CLU_069535_0_0_0"/>
<reference evidence="2 3" key="1">
    <citation type="submission" date="2011-11" db="EMBL/GenBank/DDBJ databases">
        <title>The Noncontiguous Finished genome of Jonquetella anthropi DSM 22815.</title>
        <authorList>
            <consortium name="US DOE Joint Genome Institute (JGI-PGF)"/>
            <person name="Lucas S."/>
            <person name="Copeland A."/>
            <person name="Lapidus A."/>
            <person name="Glavina del Rio T."/>
            <person name="Dalin E."/>
            <person name="Tice H."/>
            <person name="Bruce D."/>
            <person name="Goodwin L."/>
            <person name="Pitluck S."/>
            <person name="Peters L."/>
            <person name="Mikhailova N."/>
            <person name="Held B."/>
            <person name="Kyrpides N."/>
            <person name="Mavromatis K."/>
            <person name="Ivanova N."/>
            <person name="Markowitz V."/>
            <person name="Cheng J.-F."/>
            <person name="Hugenholtz P."/>
            <person name="Woyke T."/>
            <person name="Wu D."/>
            <person name="Gronow S."/>
            <person name="Wellnitz S."/>
            <person name="Brambilla E."/>
            <person name="Klenk H.-P."/>
            <person name="Eisen J.A."/>
        </authorList>
    </citation>
    <scope>NUCLEOTIDE SEQUENCE [LARGE SCALE GENOMIC DNA]</scope>
    <source>
        <strain evidence="2 3">DSM 22815</strain>
    </source>
</reference>
<sequence>MNVVDLNSDLGESFGPWVMGRDEDVLTFVSSANVACGFHGGDPAVMRRTVRMAAERGVAVGAHPSYPDKVGFGRREMNCTPDEIYADVLYQIGALRAFCGACGVPLQHVKPHGAMYNTAGRDEAKAAAIAQAVRDAGGGLILLGLAGSALERAAQTAGVRFAAEAFADRGYMDDGSLVPRSRPGAFVTDPDAAAERVIRMVKEGVVQSVNGRSVPLAPQSICLHGDNSAAVELARTLRKKIEASGIRIAPLAELIR</sequence>
<dbReference type="InterPro" id="IPR011330">
    <property type="entry name" value="Glyco_hydro/deAcase_b/a-brl"/>
</dbReference>
<dbReference type="InterPro" id="IPR005501">
    <property type="entry name" value="LamB/YcsF/PxpA-like"/>
</dbReference>
<dbReference type="NCBIfam" id="NF003816">
    <property type="entry name" value="PRK05406.1-5"/>
    <property type="match status" value="1"/>
</dbReference>
<evidence type="ECO:0000313" key="3">
    <source>
        <dbReference type="Proteomes" id="UP000003806"/>
    </source>
</evidence>
<dbReference type="RefSeq" id="WP_008519672.1">
    <property type="nucleotide sequence ID" value="NZ_CM001376.1"/>
</dbReference>
<dbReference type="eggNOG" id="COG1540">
    <property type="taxonomic scope" value="Bacteria"/>
</dbReference>
<organism evidence="2 3">
    <name type="scientific">Jonquetella anthropi DSM 22815</name>
    <dbReference type="NCBI Taxonomy" id="885272"/>
    <lineage>
        <taxon>Bacteria</taxon>
        <taxon>Thermotogati</taxon>
        <taxon>Synergistota</taxon>
        <taxon>Synergistia</taxon>
        <taxon>Synergistales</taxon>
        <taxon>Dethiosulfovibrionaceae</taxon>
        <taxon>Jonquetella</taxon>
    </lineage>
</organism>
<keyword evidence="1" id="KW-0067">ATP-binding</keyword>
<dbReference type="SUPFAM" id="SSF88713">
    <property type="entry name" value="Glycoside hydrolase/deacetylase"/>
    <property type="match status" value="1"/>
</dbReference>
<dbReference type="Proteomes" id="UP000003806">
    <property type="component" value="Chromosome"/>
</dbReference>
<dbReference type="GO" id="GO:0005524">
    <property type="term" value="F:ATP binding"/>
    <property type="evidence" value="ECO:0007669"/>
    <property type="project" value="UniProtKB-UniRule"/>
</dbReference>
<dbReference type="Pfam" id="PF03746">
    <property type="entry name" value="LamB_YcsF"/>
    <property type="match status" value="1"/>
</dbReference>
<comment type="catalytic activity">
    <reaction evidence="1">
        <text>5-oxo-L-proline + ATP + 2 H2O = L-glutamate + ADP + phosphate + H(+)</text>
        <dbReference type="Rhea" id="RHEA:10348"/>
        <dbReference type="ChEBI" id="CHEBI:15377"/>
        <dbReference type="ChEBI" id="CHEBI:15378"/>
        <dbReference type="ChEBI" id="CHEBI:29985"/>
        <dbReference type="ChEBI" id="CHEBI:30616"/>
        <dbReference type="ChEBI" id="CHEBI:43474"/>
        <dbReference type="ChEBI" id="CHEBI:58402"/>
        <dbReference type="ChEBI" id="CHEBI:456216"/>
        <dbReference type="EC" id="3.5.2.9"/>
    </reaction>
</comment>
<dbReference type="CDD" id="cd10787">
    <property type="entry name" value="LamB_YcsF_like"/>
    <property type="match status" value="1"/>
</dbReference>
<comment type="similarity">
    <text evidence="1">Belongs to the LamB/PxpA family.</text>
</comment>
<proteinExistence type="inferred from homology"/>
<dbReference type="NCBIfam" id="NF003814">
    <property type="entry name" value="PRK05406.1-3"/>
    <property type="match status" value="1"/>
</dbReference>
<protein>
    <recommendedName>
        <fullName evidence="1">5-oxoprolinase subunit A</fullName>
        <shortName evidence="1">5-OPase subunit A</shortName>
        <ecNumber evidence="1">3.5.2.9</ecNumber>
    </recommendedName>
    <alternativeName>
        <fullName evidence="1">5-oxoprolinase (ATP-hydrolyzing) subunit A</fullName>
    </alternativeName>
</protein>
<dbReference type="AlphaFoldDB" id="H0UJ33"/>
<gene>
    <name evidence="1" type="primary">pxpA</name>
    <name evidence="2" type="ORF">JonanDRAFT_1498</name>
</gene>
<dbReference type="PANTHER" id="PTHR30292">
    <property type="entry name" value="UNCHARACTERIZED PROTEIN YBGL-RELATED"/>
    <property type="match status" value="1"/>
</dbReference>
<accession>H0UJ33</accession>
<comment type="function">
    <text evidence="1">Catalyzes the cleavage of 5-oxoproline to form L-glutamate coupled to the hydrolysis of ATP to ADP and inorganic phosphate.</text>
</comment>
<dbReference type="OrthoDB" id="9773478at2"/>
<dbReference type="STRING" id="885272.JonanDRAFT_1498"/>
<dbReference type="PANTHER" id="PTHR30292:SF0">
    <property type="entry name" value="5-OXOPROLINASE SUBUNIT A"/>
    <property type="match status" value="1"/>
</dbReference>
<keyword evidence="1" id="KW-0547">Nucleotide-binding</keyword>
<dbReference type="Gene3D" id="3.20.20.370">
    <property type="entry name" value="Glycoside hydrolase/deacetylase"/>
    <property type="match status" value="1"/>
</dbReference>
<evidence type="ECO:0000313" key="2">
    <source>
        <dbReference type="EMBL" id="EHM13860.1"/>
    </source>
</evidence>
<keyword evidence="1" id="KW-0378">Hydrolase</keyword>
<keyword evidence="3" id="KW-1185">Reference proteome</keyword>
<dbReference type="EMBL" id="CM001376">
    <property type="protein sequence ID" value="EHM13860.1"/>
    <property type="molecule type" value="Genomic_DNA"/>
</dbReference>